<dbReference type="InterPro" id="IPR036291">
    <property type="entry name" value="NAD(P)-bd_dom_sf"/>
</dbReference>
<reference evidence="12 13" key="1">
    <citation type="journal article" date="2016" name="Sci. Rep.">
        <title>Complete genome sequence and transcriptomic analysis of a novel marine strain Bacillus weihaiensis reveals the mechanism of brown algae degradation.</title>
        <authorList>
            <person name="Zhu Y."/>
            <person name="Chen P."/>
            <person name="Bao Y."/>
            <person name="Men Y."/>
            <person name="Zeng Y."/>
            <person name="Yang J."/>
            <person name="Sun J."/>
            <person name="Sun Y."/>
        </authorList>
    </citation>
    <scope>NUCLEOTIDE SEQUENCE [LARGE SCALE GENOMIC DNA]</scope>
    <source>
        <strain evidence="12 13">Alg07</strain>
    </source>
</reference>
<feature type="binding site" evidence="8">
    <location>
        <begin position="15"/>
        <end position="17"/>
    </location>
    <ligand>
        <name>shikimate</name>
        <dbReference type="ChEBI" id="CHEBI:36208"/>
    </ligand>
</feature>
<feature type="binding site" evidence="8">
    <location>
        <position position="87"/>
    </location>
    <ligand>
        <name>shikimate</name>
        <dbReference type="ChEBI" id="CHEBI:36208"/>
    </ligand>
</feature>
<feature type="binding site" evidence="8">
    <location>
        <begin position="127"/>
        <end position="131"/>
    </location>
    <ligand>
        <name>NADP(+)</name>
        <dbReference type="ChEBI" id="CHEBI:58349"/>
    </ligand>
</feature>
<evidence type="ECO:0000256" key="5">
    <source>
        <dbReference type="ARBA" id="ARBA00023002"/>
    </source>
</evidence>
<evidence type="ECO:0000256" key="7">
    <source>
        <dbReference type="ARBA" id="ARBA00049442"/>
    </source>
</evidence>
<dbReference type="Pfam" id="PF18317">
    <property type="entry name" value="SDH_C"/>
    <property type="match status" value="1"/>
</dbReference>
<keyword evidence="4 8" id="KW-0521">NADP</keyword>
<comment type="catalytic activity">
    <reaction evidence="7 8">
        <text>shikimate + NADP(+) = 3-dehydroshikimate + NADPH + H(+)</text>
        <dbReference type="Rhea" id="RHEA:17737"/>
        <dbReference type="ChEBI" id="CHEBI:15378"/>
        <dbReference type="ChEBI" id="CHEBI:16630"/>
        <dbReference type="ChEBI" id="CHEBI:36208"/>
        <dbReference type="ChEBI" id="CHEBI:57783"/>
        <dbReference type="ChEBI" id="CHEBI:58349"/>
        <dbReference type="EC" id="1.1.1.25"/>
    </reaction>
</comment>
<feature type="binding site" evidence="8">
    <location>
        <position position="242"/>
    </location>
    <ligand>
        <name>NADP(+)</name>
        <dbReference type="ChEBI" id="CHEBI:58349"/>
    </ligand>
</feature>
<dbReference type="InterPro" id="IPR022893">
    <property type="entry name" value="Shikimate_DH_fam"/>
</dbReference>
<dbReference type="Gene3D" id="3.40.50.720">
    <property type="entry name" value="NAD(P)-binding Rossmann-like Domain"/>
    <property type="match status" value="1"/>
</dbReference>
<feature type="domain" description="Shikimate dehydrogenase substrate binding N-terminal" evidence="10">
    <location>
        <begin position="7"/>
        <end position="89"/>
    </location>
</feature>
<comment type="pathway">
    <text evidence="1 8">Metabolic intermediate biosynthesis; chorismate biosynthesis; chorismate from D-erythrose 4-phosphate and phosphoenolpyruvate: step 4/7.</text>
</comment>
<comment type="similarity">
    <text evidence="8">Belongs to the shikimate dehydrogenase family.</text>
</comment>
<evidence type="ECO:0000256" key="1">
    <source>
        <dbReference type="ARBA" id="ARBA00004871"/>
    </source>
</evidence>
<dbReference type="SUPFAM" id="SSF51735">
    <property type="entry name" value="NAD(P)-binding Rossmann-fold domains"/>
    <property type="match status" value="1"/>
</dbReference>
<dbReference type="Proteomes" id="UP000181936">
    <property type="component" value="Chromosome"/>
</dbReference>
<dbReference type="InterPro" id="IPR006151">
    <property type="entry name" value="Shikm_DH/Glu-tRNA_Rdtase"/>
</dbReference>
<dbReference type="GO" id="GO:0009073">
    <property type="term" value="P:aromatic amino acid family biosynthetic process"/>
    <property type="evidence" value="ECO:0007669"/>
    <property type="project" value="UniProtKB-KW"/>
</dbReference>
<evidence type="ECO:0000259" key="11">
    <source>
        <dbReference type="Pfam" id="PF18317"/>
    </source>
</evidence>
<feature type="binding site" evidence="8">
    <location>
        <position position="221"/>
    </location>
    <ligand>
        <name>shikimate</name>
        <dbReference type="ChEBI" id="CHEBI:36208"/>
    </ligand>
</feature>
<feature type="active site" description="Proton acceptor" evidence="8">
    <location>
        <position position="66"/>
    </location>
</feature>
<keyword evidence="3 8" id="KW-0028">Amino-acid biosynthesis</keyword>
<dbReference type="CDD" id="cd01065">
    <property type="entry name" value="NAD_bind_Shikimate_DH"/>
    <property type="match status" value="1"/>
</dbReference>
<evidence type="ECO:0000313" key="13">
    <source>
        <dbReference type="Proteomes" id="UP000181936"/>
    </source>
</evidence>
<evidence type="ECO:0000259" key="9">
    <source>
        <dbReference type="Pfam" id="PF01488"/>
    </source>
</evidence>
<dbReference type="HAMAP" id="MF_00222">
    <property type="entry name" value="Shikimate_DH_AroE"/>
    <property type="match status" value="1"/>
</dbReference>
<dbReference type="InterPro" id="IPR041121">
    <property type="entry name" value="SDH_C"/>
</dbReference>
<dbReference type="RefSeq" id="WP_072579100.1">
    <property type="nucleotide sequence ID" value="NZ_CP016020.1"/>
</dbReference>
<accession>A0A1L3MPM9</accession>
<evidence type="ECO:0000256" key="3">
    <source>
        <dbReference type="ARBA" id="ARBA00022605"/>
    </source>
</evidence>
<dbReference type="GO" id="GO:0005829">
    <property type="term" value="C:cytosol"/>
    <property type="evidence" value="ECO:0007669"/>
    <property type="project" value="TreeGrafter"/>
</dbReference>
<feature type="binding site" evidence="8">
    <location>
        <position position="219"/>
    </location>
    <ligand>
        <name>NADP(+)</name>
        <dbReference type="ChEBI" id="CHEBI:58349"/>
    </ligand>
</feature>
<feature type="binding site" evidence="8">
    <location>
        <begin position="151"/>
        <end position="156"/>
    </location>
    <ligand>
        <name>NADP(+)</name>
        <dbReference type="ChEBI" id="CHEBI:58349"/>
    </ligand>
</feature>
<evidence type="ECO:0000256" key="6">
    <source>
        <dbReference type="ARBA" id="ARBA00023141"/>
    </source>
</evidence>
<dbReference type="STRING" id="1547283.A9C19_05865"/>
<dbReference type="GO" id="GO:0009423">
    <property type="term" value="P:chorismate biosynthetic process"/>
    <property type="evidence" value="ECO:0007669"/>
    <property type="project" value="UniProtKB-UniRule"/>
</dbReference>
<dbReference type="SUPFAM" id="SSF53223">
    <property type="entry name" value="Aminoacid dehydrogenase-like, N-terminal domain"/>
    <property type="match status" value="1"/>
</dbReference>
<dbReference type="PANTHER" id="PTHR21089:SF1">
    <property type="entry name" value="BIFUNCTIONAL 3-DEHYDROQUINATE DEHYDRATASE_SHIKIMATE DEHYDROGENASE, CHLOROPLASTIC"/>
    <property type="match status" value="1"/>
</dbReference>
<dbReference type="OrthoDB" id="9792692at2"/>
<dbReference type="InterPro" id="IPR046346">
    <property type="entry name" value="Aminoacid_DH-like_N_sf"/>
</dbReference>
<feature type="domain" description="Quinate/shikimate 5-dehydrogenase/glutamyl-tRNA reductase" evidence="9">
    <location>
        <begin position="115"/>
        <end position="218"/>
    </location>
</feature>
<comment type="subunit">
    <text evidence="8">Homodimer.</text>
</comment>
<name>A0A1L3MPM9_9BACI</name>
<dbReference type="InterPro" id="IPR013708">
    <property type="entry name" value="Shikimate_DH-bd_N"/>
</dbReference>
<dbReference type="InterPro" id="IPR011342">
    <property type="entry name" value="Shikimate_DH"/>
</dbReference>
<dbReference type="Pfam" id="PF01488">
    <property type="entry name" value="Shikimate_DH"/>
    <property type="match status" value="1"/>
</dbReference>
<dbReference type="KEGG" id="bwh:A9C19_05865"/>
<keyword evidence="6 8" id="KW-0057">Aromatic amino acid biosynthesis</keyword>
<dbReference type="Pfam" id="PF08501">
    <property type="entry name" value="Shikimate_dh_N"/>
    <property type="match status" value="1"/>
</dbReference>
<dbReference type="GO" id="GO:0019632">
    <property type="term" value="P:shikimate metabolic process"/>
    <property type="evidence" value="ECO:0007669"/>
    <property type="project" value="InterPro"/>
</dbReference>
<feature type="domain" description="SDH C-terminal" evidence="11">
    <location>
        <begin position="242"/>
        <end position="269"/>
    </location>
</feature>
<feature type="binding site" evidence="8">
    <location>
        <position position="78"/>
    </location>
    <ligand>
        <name>NADP(+)</name>
        <dbReference type="ChEBI" id="CHEBI:58349"/>
    </ligand>
</feature>
<dbReference type="EC" id="1.1.1.25" evidence="2 8"/>
<keyword evidence="5 8" id="KW-0560">Oxidoreductase</keyword>
<dbReference type="GO" id="GO:0008652">
    <property type="term" value="P:amino acid biosynthetic process"/>
    <property type="evidence" value="ECO:0007669"/>
    <property type="project" value="UniProtKB-KW"/>
</dbReference>
<feature type="binding site" evidence="8">
    <location>
        <position position="102"/>
    </location>
    <ligand>
        <name>shikimate</name>
        <dbReference type="ChEBI" id="CHEBI:36208"/>
    </ligand>
</feature>
<dbReference type="Gene3D" id="3.40.50.10860">
    <property type="entry name" value="Leucine Dehydrogenase, chain A, domain 1"/>
    <property type="match status" value="1"/>
</dbReference>
<sequence>MGNLYGLIGSPVEQSMSPDIHNDAFRALQLEHYYQAFHVLPTNLEEAVRALKLLNIKGFNVTIPHKLSIIPLLDELDESAQIAGAVNTVVHLNGRLIGYNTDGNGYVSSLKSIINKPLKDQKILIIGAGGAARGIYFTLTNQGSMHIDFCNRTVSKAEELIKECPFPNKSHAFGISQAEQQLADYDIIIQTTAVGMYPNRNEKPMSLRQAKRGAVVSDIIYNPIHTAFLEEAKELGLVVHNGVGMFVHQAALAFELWTNQVPSIERMSKIVINKLGGTTC</sequence>
<gene>
    <name evidence="8" type="primary">aroE</name>
    <name evidence="12" type="ORF">A9C19_05865</name>
</gene>
<evidence type="ECO:0000256" key="4">
    <source>
        <dbReference type="ARBA" id="ARBA00022857"/>
    </source>
</evidence>
<dbReference type="UniPathway" id="UPA00053">
    <property type="reaction ID" value="UER00087"/>
</dbReference>
<dbReference type="GO" id="GO:0004764">
    <property type="term" value="F:shikimate 3-dehydrogenase (NADP+) activity"/>
    <property type="evidence" value="ECO:0007669"/>
    <property type="project" value="UniProtKB-UniRule"/>
</dbReference>
<protein>
    <recommendedName>
        <fullName evidence="2 8">Shikimate dehydrogenase (NADP(+))</fullName>
        <shortName evidence="8">SDH</shortName>
        <ecNumber evidence="2 8">1.1.1.25</ecNumber>
    </recommendedName>
</protein>
<organism evidence="12 13">
    <name type="scientific">Bacillus weihaiensis</name>
    <dbReference type="NCBI Taxonomy" id="1547283"/>
    <lineage>
        <taxon>Bacteria</taxon>
        <taxon>Bacillati</taxon>
        <taxon>Bacillota</taxon>
        <taxon>Bacilli</taxon>
        <taxon>Bacillales</taxon>
        <taxon>Bacillaceae</taxon>
        <taxon>Bacillus</taxon>
    </lineage>
</organism>
<evidence type="ECO:0000259" key="10">
    <source>
        <dbReference type="Pfam" id="PF08501"/>
    </source>
</evidence>
<dbReference type="PANTHER" id="PTHR21089">
    <property type="entry name" value="SHIKIMATE DEHYDROGENASE"/>
    <property type="match status" value="1"/>
</dbReference>
<evidence type="ECO:0000256" key="2">
    <source>
        <dbReference type="ARBA" id="ARBA00012962"/>
    </source>
</evidence>
<feature type="binding site" evidence="8">
    <location>
        <position position="62"/>
    </location>
    <ligand>
        <name>shikimate</name>
        <dbReference type="ChEBI" id="CHEBI:36208"/>
    </ligand>
</feature>
<evidence type="ECO:0000256" key="8">
    <source>
        <dbReference type="HAMAP-Rule" id="MF_00222"/>
    </source>
</evidence>
<dbReference type="NCBIfam" id="TIGR00507">
    <property type="entry name" value="aroE"/>
    <property type="match status" value="1"/>
</dbReference>
<keyword evidence="13" id="KW-1185">Reference proteome</keyword>
<feature type="binding site" evidence="8">
    <location>
        <position position="249"/>
    </location>
    <ligand>
        <name>shikimate</name>
        <dbReference type="ChEBI" id="CHEBI:36208"/>
    </ligand>
</feature>
<dbReference type="AlphaFoldDB" id="A0A1L3MPM9"/>
<dbReference type="EMBL" id="CP016020">
    <property type="protein sequence ID" value="APH04307.1"/>
    <property type="molecule type" value="Genomic_DNA"/>
</dbReference>
<dbReference type="GO" id="GO:0050661">
    <property type="term" value="F:NADP binding"/>
    <property type="evidence" value="ECO:0007669"/>
    <property type="project" value="InterPro"/>
</dbReference>
<proteinExistence type="inferred from homology"/>
<comment type="function">
    <text evidence="8">Involved in the biosynthesis of the chorismate, which leads to the biosynthesis of aromatic amino acids. Catalyzes the reversible NADPH linked reduction of 3-dehydroshikimate (DHSA) to yield shikimate (SA).</text>
</comment>
<evidence type="ECO:0000313" key="12">
    <source>
        <dbReference type="EMBL" id="APH04307.1"/>
    </source>
</evidence>